<gene>
    <name evidence="1" type="ORF">SAMN05192560_2249</name>
</gene>
<dbReference type="RefSeq" id="WP_218816234.1">
    <property type="nucleotide sequence ID" value="NZ_FZOA01000012.1"/>
</dbReference>
<dbReference type="EMBL" id="FZOA01000012">
    <property type="protein sequence ID" value="SNS02002.1"/>
    <property type="molecule type" value="Genomic_DNA"/>
</dbReference>
<dbReference type="AlphaFoldDB" id="A0A239B363"/>
<evidence type="ECO:0000313" key="1">
    <source>
        <dbReference type="EMBL" id="SNS02002.1"/>
    </source>
</evidence>
<keyword evidence="2" id="KW-1185">Reference proteome</keyword>
<dbReference type="NCBIfam" id="TIGR01865">
    <property type="entry name" value="cas_Csn1"/>
    <property type="match status" value="1"/>
</dbReference>
<organism evidence="1 2">
    <name type="scientific">Methylobacillus rhizosphaerae</name>
    <dbReference type="NCBI Taxonomy" id="551994"/>
    <lineage>
        <taxon>Bacteria</taxon>
        <taxon>Pseudomonadati</taxon>
        <taxon>Pseudomonadota</taxon>
        <taxon>Betaproteobacteria</taxon>
        <taxon>Nitrosomonadales</taxon>
        <taxon>Methylophilaceae</taxon>
        <taxon>Methylobacillus</taxon>
    </lineage>
</organism>
<keyword evidence="1" id="KW-0255">Endonuclease</keyword>
<dbReference type="Gene3D" id="3.30.420.10">
    <property type="entry name" value="Ribonuclease H-like superfamily/Ribonuclease H"/>
    <property type="match status" value="1"/>
</dbReference>
<keyword evidence="1" id="KW-0540">Nuclease</keyword>
<sequence>MTTTEQMIGDFGMQNKKNLGPLVFGLDIGIASVGWAVLNDHRIVDLGVRCFDKAETAKEGEPLNLARRTARLLRRRLRRRAWRLTKLARLLKREGLIADVNVLKKQPAQGFKTPNLWQLRVEALDRRLNAEEWARVIYHLVKHRGFHWMSKAEEKKADDDKEGGAVKKGLAGTQRLMKEKNYRTAAEMVLHEFPDAQRNKRGDYSKALSRLLLADELTAMFQRQRELGNPYTSATLESALLDRKIGLFWAQKPALSGEDLLKMLGKCTFEKTEYRAPKASFTAERHVWLTRLNNLRLVVDGKTRPLSDAERRFALLLPYQQASDFSYKQLGNALVKEGFLQKDGFRFASLAYPSDKQREEEKAKNPEDEKLIKLPGWQELQKAFKVARLEDEWQKLSVAALDGQPQQLDDIARVLSVYKEDEEVERELN</sequence>
<keyword evidence="1" id="KW-0378">Hydrolase</keyword>
<evidence type="ECO:0000313" key="2">
    <source>
        <dbReference type="Proteomes" id="UP000198305"/>
    </source>
</evidence>
<protein>
    <submittedName>
        <fullName evidence="1">CRISPR-associated endonuclease Csn1</fullName>
    </submittedName>
</protein>
<accession>A0A239B363</accession>
<name>A0A239B363_9PROT</name>
<proteinExistence type="predicted"/>
<dbReference type="GO" id="GO:0003676">
    <property type="term" value="F:nucleic acid binding"/>
    <property type="evidence" value="ECO:0007669"/>
    <property type="project" value="InterPro"/>
</dbReference>
<dbReference type="Proteomes" id="UP000198305">
    <property type="component" value="Unassembled WGS sequence"/>
</dbReference>
<dbReference type="GO" id="GO:0004519">
    <property type="term" value="F:endonuclease activity"/>
    <property type="evidence" value="ECO:0007669"/>
    <property type="project" value="UniProtKB-KW"/>
</dbReference>
<reference evidence="2" key="1">
    <citation type="submission" date="2017-06" db="EMBL/GenBank/DDBJ databases">
        <authorList>
            <person name="Varghese N."/>
            <person name="Submissions S."/>
        </authorList>
    </citation>
    <scope>NUCLEOTIDE SEQUENCE [LARGE SCALE GENOMIC DNA]</scope>
    <source>
        <strain evidence="2">Ca-68</strain>
    </source>
</reference>
<dbReference type="InterPro" id="IPR036397">
    <property type="entry name" value="RNaseH_sf"/>
</dbReference>
<dbReference type="InterPro" id="IPR028629">
    <property type="entry name" value="Cas9"/>
</dbReference>